<keyword evidence="3" id="KW-0645">Protease</keyword>
<proteinExistence type="predicted"/>
<name>A0ABY2XF28_9RHOB</name>
<feature type="transmembrane region" description="Helical" evidence="1">
    <location>
        <begin position="137"/>
        <end position="157"/>
    </location>
</feature>
<feature type="domain" description="CAAX prenyl protease 2/Lysostaphin resistance protein A-like" evidence="2">
    <location>
        <begin position="142"/>
        <end position="239"/>
    </location>
</feature>
<keyword evidence="1" id="KW-1133">Transmembrane helix</keyword>
<feature type="transmembrane region" description="Helical" evidence="1">
    <location>
        <begin position="266"/>
        <end position="286"/>
    </location>
</feature>
<dbReference type="PANTHER" id="PTHR36435:SF1">
    <property type="entry name" value="CAAX AMINO TERMINAL PROTEASE FAMILY PROTEIN"/>
    <property type="match status" value="1"/>
</dbReference>
<feature type="transmembrane region" description="Helical" evidence="1">
    <location>
        <begin position="107"/>
        <end position="125"/>
    </location>
</feature>
<feature type="transmembrane region" description="Helical" evidence="1">
    <location>
        <begin position="26"/>
        <end position="45"/>
    </location>
</feature>
<evidence type="ECO:0000259" key="2">
    <source>
        <dbReference type="Pfam" id="PF02517"/>
    </source>
</evidence>
<dbReference type="Proteomes" id="UP001191082">
    <property type="component" value="Unassembled WGS sequence"/>
</dbReference>
<evidence type="ECO:0000313" key="3">
    <source>
        <dbReference type="EMBL" id="TMV15639.1"/>
    </source>
</evidence>
<comment type="caution">
    <text evidence="3">The sequence shown here is derived from an EMBL/GenBank/DDBJ whole genome shotgun (WGS) entry which is preliminary data.</text>
</comment>
<organism evidence="3 4">
    <name type="scientific">Arenibacterium halophilum</name>
    <dbReference type="NCBI Taxonomy" id="2583821"/>
    <lineage>
        <taxon>Bacteria</taxon>
        <taxon>Pseudomonadati</taxon>
        <taxon>Pseudomonadota</taxon>
        <taxon>Alphaproteobacteria</taxon>
        <taxon>Rhodobacterales</taxon>
        <taxon>Paracoccaceae</taxon>
        <taxon>Arenibacterium</taxon>
    </lineage>
</organism>
<reference evidence="3 4" key="1">
    <citation type="submission" date="2019-05" db="EMBL/GenBank/DDBJ databases">
        <title>Marivita sp. nov. isolated from sea sediment.</title>
        <authorList>
            <person name="Kim W."/>
        </authorList>
    </citation>
    <scope>NUCLEOTIDE SEQUENCE [LARGE SCALE GENOMIC DNA]</scope>
    <source>
        <strain evidence="3 4">CAU 1492</strain>
    </source>
</reference>
<dbReference type="Pfam" id="PF02517">
    <property type="entry name" value="Rce1-like"/>
    <property type="match status" value="1"/>
</dbReference>
<gene>
    <name evidence="3" type="ORF">FGK64_06730</name>
</gene>
<feature type="transmembrane region" description="Helical" evidence="1">
    <location>
        <begin position="178"/>
        <end position="195"/>
    </location>
</feature>
<keyword evidence="4" id="KW-1185">Reference proteome</keyword>
<evidence type="ECO:0000256" key="1">
    <source>
        <dbReference type="SAM" id="Phobius"/>
    </source>
</evidence>
<keyword evidence="1" id="KW-0472">Membrane</keyword>
<keyword evidence="1" id="KW-0812">Transmembrane</keyword>
<feature type="transmembrane region" description="Helical" evidence="1">
    <location>
        <begin position="226"/>
        <end position="246"/>
    </location>
</feature>
<sequence>MAERRAYAAHAELVDPARRMPQLWRLLAGLVLMSLIAFALGGLLRSVFSVPVMTATPEATGVARMLYLLASFGLVIPAIAIVLRLLHHRRAGTLIGTPRVALRQAGRVLRALALLGVIVLVLPPYNLGDPLVPNLPLGLWLSLLPLSLAAVLIQVASEELLFRGYLQQQLAARFSHPGIWLVVPSVLFGLGHYSPEMAGENAWLVAVWAMMFGVLMADLTARAGTLGPAIAVHLANNVIAILIIALPDTLSGLSLFLTPFAMTDTSAMRGWLFVDFGFMICGWLAARLAIGR</sequence>
<dbReference type="EMBL" id="VCPC01000001">
    <property type="protein sequence ID" value="TMV15639.1"/>
    <property type="molecule type" value="Genomic_DNA"/>
</dbReference>
<dbReference type="InterPro" id="IPR052710">
    <property type="entry name" value="CAAX_protease"/>
</dbReference>
<feature type="transmembrane region" description="Helical" evidence="1">
    <location>
        <begin position="65"/>
        <end position="86"/>
    </location>
</feature>
<protein>
    <submittedName>
        <fullName evidence="3">CPBP family intramembrane metalloprotease</fullName>
    </submittedName>
</protein>
<dbReference type="InterPro" id="IPR003675">
    <property type="entry name" value="Rce1/LyrA-like_dom"/>
</dbReference>
<keyword evidence="3" id="KW-0378">Hydrolase</keyword>
<dbReference type="GO" id="GO:0008237">
    <property type="term" value="F:metallopeptidase activity"/>
    <property type="evidence" value="ECO:0007669"/>
    <property type="project" value="UniProtKB-KW"/>
</dbReference>
<feature type="transmembrane region" description="Helical" evidence="1">
    <location>
        <begin position="201"/>
        <end position="219"/>
    </location>
</feature>
<evidence type="ECO:0000313" key="4">
    <source>
        <dbReference type="Proteomes" id="UP001191082"/>
    </source>
</evidence>
<accession>A0ABY2XF28</accession>
<dbReference type="PANTHER" id="PTHR36435">
    <property type="entry name" value="SLR1288 PROTEIN"/>
    <property type="match status" value="1"/>
</dbReference>
<keyword evidence="3" id="KW-0482">Metalloprotease</keyword>
<dbReference type="RefSeq" id="WP_138862981.1">
    <property type="nucleotide sequence ID" value="NZ_VCPC01000001.1"/>
</dbReference>